<feature type="domain" description="TLC" evidence="7">
    <location>
        <begin position="88"/>
        <end position="310"/>
    </location>
</feature>
<dbReference type="OrthoDB" id="537032at2759"/>
<dbReference type="PANTHER" id="PTHR12560:SF0">
    <property type="entry name" value="LD18904P"/>
    <property type="match status" value="1"/>
</dbReference>
<keyword evidence="2 5" id="KW-0812">Transmembrane</keyword>
<evidence type="ECO:0000259" key="7">
    <source>
        <dbReference type="PROSITE" id="PS50922"/>
    </source>
</evidence>
<reference evidence="8" key="1">
    <citation type="submission" date="2021-11" db="EMBL/GenBank/DDBJ databases">
        <authorList>
            <consortium name="Genoscope - CEA"/>
            <person name="William W."/>
        </authorList>
    </citation>
    <scope>NUCLEOTIDE SEQUENCE</scope>
</reference>
<dbReference type="PROSITE" id="PS50922">
    <property type="entry name" value="TLC"/>
    <property type="match status" value="1"/>
</dbReference>
<dbReference type="GO" id="GO:0050291">
    <property type="term" value="F:sphingosine N-acyltransferase activity"/>
    <property type="evidence" value="ECO:0007669"/>
    <property type="project" value="InterPro"/>
</dbReference>
<comment type="subcellular location">
    <subcellularLocation>
        <location evidence="1">Membrane</location>
        <topology evidence="1">Multi-pass membrane protein</topology>
    </subcellularLocation>
</comment>
<organism evidence="8 9">
    <name type="scientific">Pelagomonas calceolata</name>
    <dbReference type="NCBI Taxonomy" id="35677"/>
    <lineage>
        <taxon>Eukaryota</taxon>
        <taxon>Sar</taxon>
        <taxon>Stramenopiles</taxon>
        <taxon>Ochrophyta</taxon>
        <taxon>Pelagophyceae</taxon>
        <taxon>Pelagomonadales</taxon>
        <taxon>Pelagomonadaceae</taxon>
        <taxon>Pelagomonas</taxon>
    </lineage>
</organism>
<dbReference type="InterPro" id="IPR006634">
    <property type="entry name" value="TLC-dom"/>
</dbReference>
<gene>
    <name evidence="8" type="ORF">PECAL_4P19120</name>
</gene>
<evidence type="ECO:0000256" key="4">
    <source>
        <dbReference type="ARBA" id="ARBA00023136"/>
    </source>
</evidence>
<evidence type="ECO:0000256" key="2">
    <source>
        <dbReference type="ARBA" id="ARBA00022692"/>
    </source>
</evidence>
<dbReference type="InterPro" id="IPR016439">
    <property type="entry name" value="Lag1/Lac1-like"/>
</dbReference>
<comment type="caution">
    <text evidence="8">The sequence shown here is derived from an EMBL/GenBank/DDBJ whole genome shotgun (WGS) entry which is preliminary data.</text>
</comment>
<accession>A0A8J2SQ01</accession>
<feature type="transmembrane region" description="Helical" evidence="6">
    <location>
        <begin position="243"/>
        <end position="261"/>
    </location>
</feature>
<protein>
    <recommendedName>
        <fullName evidence="7">TLC domain-containing protein</fullName>
    </recommendedName>
</protein>
<dbReference type="Pfam" id="PF03798">
    <property type="entry name" value="TRAM_LAG1_CLN8"/>
    <property type="match status" value="1"/>
</dbReference>
<evidence type="ECO:0000256" key="5">
    <source>
        <dbReference type="PROSITE-ProRule" id="PRU00205"/>
    </source>
</evidence>
<dbReference type="Proteomes" id="UP000789595">
    <property type="component" value="Unassembled WGS sequence"/>
</dbReference>
<keyword evidence="9" id="KW-1185">Reference proteome</keyword>
<evidence type="ECO:0000256" key="3">
    <source>
        <dbReference type="ARBA" id="ARBA00022989"/>
    </source>
</evidence>
<dbReference type="GO" id="GO:0016020">
    <property type="term" value="C:membrane"/>
    <property type="evidence" value="ECO:0007669"/>
    <property type="project" value="UniProtKB-SubCell"/>
</dbReference>
<dbReference type="SMART" id="SM00724">
    <property type="entry name" value="TLC"/>
    <property type="match status" value="1"/>
</dbReference>
<sequence>MSAWFSAAEAPPTEASPAAALDEAALLLKSFTRDEAELGARAPLPRLDGYVFVLFIAAQLALNWALRLIIARPLANFLLATPKRPTRALRRMVVKFSQACLELLVYGSFALIGLVIVPSQPWFWPSKHWWIGFADGGHEVMRDDLRCYYLLYGARYVAGFVNVLLEPKRKDFVEMLLHHAVTVAVVGISYLYGWNRVGCVVMLLLDPADVPLHLAKMFKYVSDARESRDKKLAQRCTFCADRVFELFALVFLVTRIAMYPYVCWSAHVEATRYFPKGLPEWTCVALLWTLYGLQCYWFYLIIKVAVRMMATGRAEDVRSDDEDDDPKDQ</sequence>
<evidence type="ECO:0000256" key="6">
    <source>
        <dbReference type="SAM" id="Phobius"/>
    </source>
</evidence>
<dbReference type="AlphaFoldDB" id="A0A8J2SQ01"/>
<evidence type="ECO:0000256" key="1">
    <source>
        <dbReference type="ARBA" id="ARBA00004141"/>
    </source>
</evidence>
<feature type="transmembrane region" description="Helical" evidence="6">
    <location>
        <begin position="92"/>
        <end position="117"/>
    </location>
</feature>
<feature type="transmembrane region" description="Helical" evidence="6">
    <location>
        <begin position="50"/>
        <end position="71"/>
    </location>
</feature>
<dbReference type="GO" id="GO:0046513">
    <property type="term" value="P:ceramide biosynthetic process"/>
    <property type="evidence" value="ECO:0007669"/>
    <property type="project" value="InterPro"/>
</dbReference>
<feature type="transmembrane region" description="Helical" evidence="6">
    <location>
        <begin position="177"/>
        <end position="194"/>
    </location>
</feature>
<proteinExistence type="predicted"/>
<name>A0A8J2SQ01_9STRA</name>
<feature type="transmembrane region" description="Helical" evidence="6">
    <location>
        <begin position="281"/>
        <end position="302"/>
    </location>
</feature>
<dbReference type="PANTHER" id="PTHR12560">
    <property type="entry name" value="LONGEVITY ASSURANCE FACTOR 1 LAG1"/>
    <property type="match status" value="1"/>
</dbReference>
<keyword evidence="4 5" id="KW-0472">Membrane</keyword>
<dbReference type="EMBL" id="CAKKNE010000004">
    <property type="protein sequence ID" value="CAH0374615.1"/>
    <property type="molecule type" value="Genomic_DNA"/>
</dbReference>
<keyword evidence="3 6" id="KW-1133">Transmembrane helix</keyword>
<evidence type="ECO:0000313" key="8">
    <source>
        <dbReference type="EMBL" id="CAH0374615.1"/>
    </source>
</evidence>
<evidence type="ECO:0000313" key="9">
    <source>
        <dbReference type="Proteomes" id="UP000789595"/>
    </source>
</evidence>